<dbReference type="GeneID" id="27898700"/>
<dbReference type="AlphaFoldDB" id="M3D0A6"/>
<keyword evidence="1" id="KW-0472">Membrane</keyword>
<name>M3D0A6_SPHMS</name>
<dbReference type="Gene3D" id="3.40.390.10">
    <property type="entry name" value="Collagenase (Catalytic Domain)"/>
    <property type="match status" value="1"/>
</dbReference>
<dbReference type="GO" id="GO:0008237">
    <property type="term" value="F:metallopeptidase activity"/>
    <property type="evidence" value="ECO:0007669"/>
    <property type="project" value="InterPro"/>
</dbReference>
<gene>
    <name evidence="2" type="ORF">SEPMUDRAFT_120028</name>
</gene>
<accession>M3D0A6</accession>
<protein>
    <submittedName>
        <fullName evidence="2">Uncharacterized protein</fullName>
    </submittedName>
</protein>
<feature type="transmembrane region" description="Helical" evidence="1">
    <location>
        <begin position="46"/>
        <end position="68"/>
    </location>
</feature>
<proteinExistence type="predicted"/>
<dbReference type="SUPFAM" id="SSF55486">
    <property type="entry name" value="Metalloproteases ('zincins'), catalytic domain"/>
    <property type="match status" value="1"/>
</dbReference>
<dbReference type="HOGENOM" id="CLU_839824_0_0_1"/>
<feature type="transmembrane region" description="Helical" evidence="1">
    <location>
        <begin position="293"/>
        <end position="317"/>
    </location>
</feature>
<keyword evidence="3" id="KW-1185">Reference proteome</keyword>
<reference evidence="2 3" key="1">
    <citation type="journal article" date="2012" name="PLoS Pathog.">
        <title>Diverse lifestyles and strategies of plant pathogenesis encoded in the genomes of eighteen Dothideomycetes fungi.</title>
        <authorList>
            <person name="Ohm R.A."/>
            <person name="Feau N."/>
            <person name="Henrissat B."/>
            <person name="Schoch C.L."/>
            <person name="Horwitz B.A."/>
            <person name="Barry K.W."/>
            <person name="Condon B.J."/>
            <person name="Copeland A.C."/>
            <person name="Dhillon B."/>
            <person name="Glaser F."/>
            <person name="Hesse C.N."/>
            <person name="Kosti I."/>
            <person name="LaButti K."/>
            <person name="Lindquist E.A."/>
            <person name="Lucas S."/>
            <person name="Salamov A.A."/>
            <person name="Bradshaw R.E."/>
            <person name="Ciuffetti L."/>
            <person name="Hamelin R.C."/>
            <person name="Kema G.H.J."/>
            <person name="Lawrence C."/>
            <person name="Scott J.A."/>
            <person name="Spatafora J.W."/>
            <person name="Turgeon B.G."/>
            <person name="de Wit P.J.G.M."/>
            <person name="Zhong S."/>
            <person name="Goodwin S.B."/>
            <person name="Grigoriev I.V."/>
        </authorList>
    </citation>
    <scope>NUCLEOTIDE SEQUENCE [LARGE SCALE GENOMIC DNA]</scope>
    <source>
        <strain evidence="2 3">SO2202</strain>
    </source>
</reference>
<feature type="transmembrane region" description="Helical" evidence="1">
    <location>
        <begin position="12"/>
        <end position="34"/>
    </location>
</feature>
<keyword evidence="1" id="KW-1133">Transmembrane helix</keyword>
<sequence>MADDEVEFHYMYLHISLHLSVPNINIHIIHIIHFTRFQHQLSSMRFTAALILSPSLLASICAAVNLRFSGCQPRQQKLLNEAFLIAREEVNLIQEFSPGAPEIADPPDLSAKEVERLKIRYFGYTTKDDTAYGTVTWICAQHDDELDRQCQKFGAAAYTQQGTEIVMCAKETGKQGTSSKRHRAGVMVHEMTHIKAVSGNRTIVDVLYNERKVKEAGLAPVNVTAVSSQTLEKGCYGNDRVRKLAKWSPSLAVLNADSYGVFTTQLARHENAKKLTWSGLMDAINIWIEDHPLAAASIIGSAALGLFLLFLLCACCWHRMKTRRHPGRPRA</sequence>
<evidence type="ECO:0000313" key="3">
    <source>
        <dbReference type="Proteomes" id="UP000016931"/>
    </source>
</evidence>
<keyword evidence="1" id="KW-0812">Transmembrane</keyword>
<dbReference type="InterPro" id="IPR024079">
    <property type="entry name" value="MetalloPept_cat_dom_sf"/>
</dbReference>
<evidence type="ECO:0000256" key="1">
    <source>
        <dbReference type="SAM" id="Phobius"/>
    </source>
</evidence>
<evidence type="ECO:0000313" key="2">
    <source>
        <dbReference type="EMBL" id="EMF10314.1"/>
    </source>
</evidence>
<dbReference type="EMBL" id="KB456268">
    <property type="protein sequence ID" value="EMF10314.1"/>
    <property type="molecule type" value="Genomic_DNA"/>
</dbReference>
<organism evidence="2 3">
    <name type="scientific">Sphaerulina musiva (strain SO2202)</name>
    <name type="common">Poplar stem canker fungus</name>
    <name type="synonym">Septoria musiva</name>
    <dbReference type="NCBI Taxonomy" id="692275"/>
    <lineage>
        <taxon>Eukaryota</taxon>
        <taxon>Fungi</taxon>
        <taxon>Dikarya</taxon>
        <taxon>Ascomycota</taxon>
        <taxon>Pezizomycotina</taxon>
        <taxon>Dothideomycetes</taxon>
        <taxon>Dothideomycetidae</taxon>
        <taxon>Mycosphaerellales</taxon>
        <taxon>Mycosphaerellaceae</taxon>
        <taxon>Sphaerulina</taxon>
    </lineage>
</organism>
<dbReference type="RefSeq" id="XP_016758435.1">
    <property type="nucleotide sequence ID" value="XM_016901563.1"/>
</dbReference>
<dbReference type="Proteomes" id="UP000016931">
    <property type="component" value="Unassembled WGS sequence"/>
</dbReference>